<gene>
    <name evidence="1" type="ORF">L1987_44210</name>
</gene>
<keyword evidence="2" id="KW-1185">Reference proteome</keyword>
<accession>A0ACB9GPJ7</accession>
<dbReference type="Proteomes" id="UP001056120">
    <property type="component" value="Linkage Group LG14"/>
</dbReference>
<dbReference type="EMBL" id="CM042031">
    <property type="protein sequence ID" value="KAI3785098.1"/>
    <property type="molecule type" value="Genomic_DNA"/>
</dbReference>
<proteinExistence type="predicted"/>
<name>A0ACB9GPJ7_9ASTR</name>
<organism evidence="1 2">
    <name type="scientific">Smallanthus sonchifolius</name>
    <dbReference type="NCBI Taxonomy" id="185202"/>
    <lineage>
        <taxon>Eukaryota</taxon>
        <taxon>Viridiplantae</taxon>
        <taxon>Streptophyta</taxon>
        <taxon>Embryophyta</taxon>
        <taxon>Tracheophyta</taxon>
        <taxon>Spermatophyta</taxon>
        <taxon>Magnoliopsida</taxon>
        <taxon>eudicotyledons</taxon>
        <taxon>Gunneridae</taxon>
        <taxon>Pentapetalae</taxon>
        <taxon>asterids</taxon>
        <taxon>campanulids</taxon>
        <taxon>Asterales</taxon>
        <taxon>Asteraceae</taxon>
        <taxon>Asteroideae</taxon>
        <taxon>Heliantheae alliance</taxon>
        <taxon>Millerieae</taxon>
        <taxon>Smallanthus</taxon>
    </lineage>
</organism>
<evidence type="ECO:0000313" key="2">
    <source>
        <dbReference type="Proteomes" id="UP001056120"/>
    </source>
</evidence>
<reference evidence="1 2" key="2">
    <citation type="journal article" date="2022" name="Mol. Ecol. Resour.">
        <title>The genomes of chicory, endive, great burdock and yacon provide insights into Asteraceae paleo-polyploidization history and plant inulin production.</title>
        <authorList>
            <person name="Fan W."/>
            <person name="Wang S."/>
            <person name="Wang H."/>
            <person name="Wang A."/>
            <person name="Jiang F."/>
            <person name="Liu H."/>
            <person name="Zhao H."/>
            <person name="Xu D."/>
            <person name="Zhang Y."/>
        </authorList>
    </citation>
    <scope>NUCLEOTIDE SEQUENCE [LARGE SCALE GENOMIC DNA]</scope>
    <source>
        <strain evidence="2">cv. Yunnan</strain>
        <tissue evidence="1">Leaves</tissue>
    </source>
</reference>
<protein>
    <submittedName>
        <fullName evidence="1">Uncharacterized protein</fullName>
    </submittedName>
</protein>
<evidence type="ECO:0000313" key="1">
    <source>
        <dbReference type="EMBL" id="KAI3785098.1"/>
    </source>
</evidence>
<comment type="caution">
    <text evidence="1">The sequence shown here is derived from an EMBL/GenBank/DDBJ whole genome shotgun (WGS) entry which is preliminary data.</text>
</comment>
<reference evidence="2" key="1">
    <citation type="journal article" date="2022" name="Mol. Ecol. Resour.">
        <title>The genomes of chicory, endive, great burdock and yacon provide insights into Asteraceae palaeo-polyploidization history and plant inulin production.</title>
        <authorList>
            <person name="Fan W."/>
            <person name="Wang S."/>
            <person name="Wang H."/>
            <person name="Wang A."/>
            <person name="Jiang F."/>
            <person name="Liu H."/>
            <person name="Zhao H."/>
            <person name="Xu D."/>
            <person name="Zhang Y."/>
        </authorList>
    </citation>
    <scope>NUCLEOTIDE SEQUENCE [LARGE SCALE GENOMIC DNA]</scope>
    <source>
        <strain evidence="2">cv. Yunnan</strain>
    </source>
</reference>
<sequence>MVDNSELPFPLLCRKYGAEAAYTPTLHSRIFSRKFTTCKVPTAYCQKRNNGAFLMDKLPLVKTGDWVLDGEDGVRDGQLDQADLFEYLKLCEKYPVPYSCSCSQDVRGVV</sequence>